<feature type="region of interest" description="Disordered" evidence="1">
    <location>
        <begin position="1"/>
        <end position="49"/>
    </location>
</feature>
<reference evidence="2 3" key="1">
    <citation type="submission" date="2016-04" db="EMBL/GenBank/DDBJ databases">
        <title>A degradative enzymes factory behind the ericoid mycorrhizal symbiosis.</title>
        <authorList>
            <consortium name="DOE Joint Genome Institute"/>
            <person name="Martino E."/>
            <person name="Morin E."/>
            <person name="Grelet G."/>
            <person name="Kuo A."/>
            <person name="Kohler A."/>
            <person name="Daghino S."/>
            <person name="Barry K."/>
            <person name="Choi C."/>
            <person name="Cichocki N."/>
            <person name="Clum A."/>
            <person name="Copeland A."/>
            <person name="Hainaut M."/>
            <person name="Haridas S."/>
            <person name="Labutti K."/>
            <person name="Lindquist E."/>
            <person name="Lipzen A."/>
            <person name="Khouja H.-R."/>
            <person name="Murat C."/>
            <person name="Ohm R."/>
            <person name="Olson A."/>
            <person name="Spatafora J."/>
            <person name="Veneault-Fourrey C."/>
            <person name="Henrissat B."/>
            <person name="Grigoriev I."/>
            <person name="Martin F."/>
            <person name="Perotto S."/>
        </authorList>
    </citation>
    <scope>NUCLEOTIDE SEQUENCE [LARGE SCALE GENOMIC DNA]</scope>
    <source>
        <strain evidence="2 3">F</strain>
    </source>
</reference>
<evidence type="ECO:0000313" key="3">
    <source>
        <dbReference type="Proteomes" id="UP000235786"/>
    </source>
</evidence>
<dbReference type="EMBL" id="KZ613938">
    <property type="protein sequence ID" value="PMD47836.1"/>
    <property type="molecule type" value="Genomic_DNA"/>
</dbReference>
<sequence>MSNRLPAGSSSRTANSRAPQTGLSSNARNRTTKQATSSSSAPDDGPEDFILADGEIPEYLFRSDYFAIEDQPMLNGFTAANSNLEFPTTTNDLVNLVKNHLKQEQPSFKSTKSTELSPFITFSSSREDVQDEIVYEHKSKDGRVTYKGLGRDFRLYAVQGSKLDLLEIEVVSVQQVIEFADLEIEESYKNKFLVWSQVPARAVVEEAHYDEIKALWMDEPEGSGQQQSNGGNKGAVITIGLKNNNPRDVANCNRIKQNSSV</sequence>
<evidence type="ECO:0000256" key="1">
    <source>
        <dbReference type="SAM" id="MobiDB-lite"/>
    </source>
</evidence>
<gene>
    <name evidence="2" type="ORF">L207DRAFT_506767</name>
</gene>
<dbReference type="OrthoDB" id="10510458at2759"/>
<name>A0A2J6SAQ9_HYAVF</name>
<organism evidence="2 3">
    <name type="scientific">Hyaloscypha variabilis (strain UAMH 11265 / GT02V1 / F)</name>
    <name type="common">Meliniomyces variabilis</name>
    <dbReference type="NCBI Taxonomy" id="1149755"/>
    <lineage>
        <taxon>Eukaryota</taxon>
        <taxon>Fungi</taxon>
        <taxon>Dikarya</taxon>
        <taxon>Ascomycota</taxon>
        <taxon>Pezizomycotina</taxon>
        <taxon>Leotiomycetes</taxon>
        <taxon>Helotiales</taxon>
        <taxon>Hyaloscyphaceae</taxon>
        <taxon>Hyaloscypha</taxon>
        <taxon>Hyaloscypha variabilis</taxon>
    </lineage>
</organism>
<protein>
    <submittedName>
        <fullName evidence="2">Uncharacterized protein</fullName>
    </submittedName>
</protein>
<dbReference type="AlphaFoldDB" id="A0A2J6SAQ9"/>
<accession>A0A2J6SAQ9</accession>
<proteinExistence type="predicted"/>
<keyword evidence="3" id="KW-1185">Reference proteome</keyword>
<dbReference type="Proteomes" id="UP000235786">
    <property type="component" value="Unassembled WGS sequence"/>
</dbReference>
<feature type="compositionally biased region" description="Polar residues" evidence="1">
    <location>
        <begin position="1"/>
        <end position="41"/>
    </location>
</feature>
<evidence type="ECO:0000313" key="2">
    <source>
        <dbReference type="EMBL" id="PMD47836.1"/>
    </source>
</evidence>